<dbReference type="InterPro" id="IPR046347">
    <property type="entry name" value="bZIP_sf"/>
</dbReference>
<feature type="compositionally biased region" description="Basic residues" evidence="1">
    <location>
        <begin position="166"/>
        <end position="182"/>
    </location>
</feature>
<accession>A0ABR3EY46</accession>
<feature type="domain" description="BZIP" evidence="2">
    <location>
        <begin position="161"/>
        <end position="212"/>
    </location>
</feature>
<evidence type="ECO:0000259" key="2">
    <source>
        <dbReference type="PROSITE" id="PS50217"/>
    </source>
</evidence>
<dbReference type="CDD" id="cd12193">
    <property type="entry name" value="bZIP_GCN4"/>
    <property type="match status" value="1"/>
</dbReference>
<dbReference type="Proteomes" id="UP001465976">
    <property type="component" value="Unassembled WGS sequence"/>
</dbReference>
<dbReference type="InterPro" id="IPR004827">
    <property type="entry name" value="bZIP"/>
</dbReference>
<dbReference type="EMBL" id="JBAHYK010001477">
    <property type="protein sequence ID" value="KAL0567851.1"/>
    <property type="molecule type" value="Genomic_DNA"/>
</dbReference>
<organism evidence="3 4">
    <name type="scientific">Marasmius crinis-equi</name>
    <dbReference type="NCBI Taxonomy" id="585013"/>
    <lineage>
        <taxon>Eukaryota</taxon>
        <taxon>Fungi</taxon>
        <taxon>Dikarya</taxon>
        <taxon>Basidiomycota</taxon>
        <taxon>Agaricomycotina</taxon>
        <taxon>Agaricomycetes</taxon>
        <taxon>Agaricomycetidae</taxon>
        <taxon>Agaricales</taxon>
        <taxon>Marasmiineae</taxon>
        <taxon>Marasmiaceae</taxon>
        <taxon>Marasmius</taxon>
    </lineage>
</organism>
<reference evidence="3 4" key="1">
    <citation type="submission" date="2024-02" db="EMBL/GenBank/DDBJ databases">
        <title>A draft genome for the cacao thread blight pathogen Marasmius crinis-equi.</title>
        <authorList>
            <person name="Cohen S.P."/>
            <person name="Baruah I.K."/>
            <person name="Amoako-Attah I."/>
            <person name="Bukari Y."/>
            <person name="Meinhardt L.W."/>
            <person name="Bailey B.A."/>
        </authorList>
    </citation>
    <scope>NUCLEOTIDE SEQUENCE [LARGE SCALE GENOMIC DNA]</scope>
    <source>
        <strain evidence="3 4">GH-76</strain>
    </source>
</reference>
<proteinExistence type="predicted"/>
<dbReference type="Pfam" id="PF00170">
    <property type="entry name" value="bZIP_1"/>
    <property type="match status" value="1"/>
</dbReference>
<gene>
    <name evidence="3" type="ORF">V5O48_014146</name>
</gene>
<dbReference type="SUPFAM" id="SSF57959">
    <property type="entry name" value="Leucine zipper domain"/>
    <property type="match status" value="1"/>
</dbReference>
<dbReference type="PROSITE" id="PS00036">
    <property type="entry name" value="BZIP_BASIC"/>
    <property type="match status" value="1"/>
</dbReference>
<dbReference type="Gene3D" id="3.30.160.60">
    <property type="entry name" value="Classic Zinc Finger"/>
    <property type="match status" value="1"/>
</dbReference>
<evidence type="ECO:0000256" key="1">
    <source>
        <dbReference type="SAM" id="MobiDB-lite"/>
    </source>
</evidence>
<feature type="region of interest" description="Disordered" evidence="1">
    <location>
        <begin position="94"/>
        <end position="182"/>
    </location>
</feature>
<name>A0ABR3EY46_9AGAR</name>
<evidence type="ECO:0000313" key="3">
    <source>
        <dbReference type="EMBL" id="KAL0567851.1"/>
    </source>
</evidence>
<keyword evidence="4" id="KW-1185">Reference proteome</keyword>
<dbReference type="SMART" id="SM00338">
    <property type="entry name" value="BRLZ"/>
    <property type="match status" value="1"/>
</dbReference>
<dbReference type="PROSITE" id="PS50217">
    <property type="entry name" value="BZIP"/>
    <property type="match status" value="1"/>
</dbReference>
<evidence type="ECO:0000313" key="4">
    <source>
        <dbReference type="Proteomes" id="UP001465976"/>
    </source>
</evidence>
<comment type="caution">
    <text evidence="3">The sequence shown here is derived from an EMBL/GenBank/DDBJ whole genome shotgun (WGS) entry which is preliminary data.</text>
</comment>
<sequence length="228" mass="26157">MNMYDNYEDGTSAYNTVNYHQHHHHQTSGPGIPMYHPIPGQLPHIPSPTLSDILPLSPTVPIPPSYTPPTHYIPQYSHAGISHEAAIPVDTRRGIPQAPENHFNEVPVPGPSRRQPSRRTEAHPYMSSSSNYPKRRPHSHLQVQSSDDEELGDLPPNATDQQKIEHQRHRNTLAARRSRKRKEVYRQELEQLVDQLTMETEKWKTRAEMLRRIIEGQGMGLICPDWSE</sequence>
<protein>
    <recommendedName>
        <fullName evidence="2">BZIP domain-containing protein</fullName>
    </recommendedName>
</protein>